<feature type="transmembrane region" description="Helical" evidence="6">
    <location>
        <begin position="150"/>
        <end position="175"/>
    </location>
</feature>
<accession>A0A844YYA6</accession>
<dbReference type="InterPro" id="IPR011701">
    <property type="entry name" value="MFS"/>
</dbReference>
<dbReference type="InterPro" id="IPR020846">
    <property type="entry name" value="MFS_dom"/>
</dbReference>
<evidence type="ECO:0000256" key="3">
    <source>
        <dbReference type="ARBA" id="ARBA00022692"/>
    </source>
</evidence>
<keyword evidence="9" id="KW-1185">Reference proteome</keyword>
<feature type="transmembrane region" description="Helical" evidence="6">
    <location>
        <begin position="368"/>
        <end position="392"/>
    </location>
</feature>
<keyword evidence="2" id="KW-0813">Transport</keyword>
<comment type="caution">
    <text evidence="8">The sequence shown here is derived from an EMBL/GenBank/DDBJ whole genome shotgun (WGS) entry which is preliminary data.</text>
</comment>
<dbReference type="InterPro" id="IPR036259">
    <property type="entry name" value="MFS_trans_sf"/>
</dbReference>
<evidence type="ECO:0000256" key="6">
    <source>
        <dbReference type="SAM" id="Phobius"/>
    </source>
</evidence>
<feature type="transmembrane region" description="Helical" evidence="6">
    <location>
        <begin position="187"/>
        <end position="208"/>
    </location>
</feature>
<dbReference type="InterPro" id="IPR044770">
    <property type="entry name" value="MFS_spinster-like"/>
</dbReference>
<dbReference type="PANTHER" id="PTHR23505:SF79">
    <property type="entry name" value="PROTEIN SPINSTER"/>
    <property type="match status" value="1"/>
</dbReference>
<feature type="transmembrane region" description="Helical" evidence="6">
    <location>
        <begin position="310"/>
        <end position="328"/>
    </location>
</feature>
<dbReference type="PROSITE" id="PS50850">
    <property type="entry name" value="MFS"/>
    <property type="match status" value="1"/>
</dbReference>
<dbReference type="AlphaFoldDB" id="A0A844YYA6"/>
<dbReference type="Proteomes" id="UP000466966">
    <property type="component" value="Unassembled WGS sequence"/>
</dbReference>
<proteinExistence type="predicted"/>
<evidence type="ECO:0000256" key="2">
    <source>
        <dbReference type="ARBA" id="ARBA00022448"/>
    </source>
</evidence>
<evidence type="ECO:0000256" key="1">
    <source>
        <dbReference type="ARBA" id="ARBA00004141"/>
    </source>
</evidence>
<keyword evidence="3 6" id="KW-0812">Transmembrane</keyword>
<dbReference type="GO" id="GO:0022857">
    <property type="term" value="F:transmembrane transporter activity"/>
    <property type="evidence" value="ECO:0007669"/>
    <property type="project" value="InterPro"/>
</dbReference>
<organism evidence="8 9">
    <name type="scientific">Alteraurantiacibacter buctensis</name>
    <dbReference type="NCBI Taxonomy" id="1503981"/>
    <lineage>
        <taxon>Bacteria</taxon>
        <taxon>Pseudomonadati</taxon>
        <taxon>Pseudomonadota</taxon>
        <taxon>Alphaproteobacteria</taxon>
        <taxon>Sphingomonadales</taxon>
        <taxon>Erythrobacteraceae</taxon>
        <taxon>Alteraurantiacibacter</taxon>
    </lineage>
</organism>
<name>A0A844YYA6_9SPHN</name>
<dbReference type="EMBL" id="WTYV01000003">
    <property type="protein sequence ID" value="MXO71940.1"/>
    <property type="molecule type" value="Genomic_DNA"/>
</dbReference>
<evidence type="ECO:0000313" key="8">
    <source>
        <dbReference type="EMBL" id="MXO71940.1"/>
    </source>
</evidence>
<sequence>MASATEAATYPPRSRAWLSAVVIFLITAIALADRMAIAMLIGPIKAEFGIGDFQASLLVGLAFTLFYVLFLIPIGAAADRFSRAKVLGVCLAVWSLATVLCGFATGLIALFICRMLAGSGEAAIGPCSQGIIGCSFPRHAMAKPMALQGIGFQVGPAVGVAAAGAILAAGSAGAFEGWPLLGELAPWRVAFILIGLPGLLALLLVPLLHSPPPAPAVASGAEGQLLPFVRGNRAHLTLFLLAAGCSAIATGVITAWVPEYLQRVLGASPAEAGSALGLILLAAAFAGQGTLATAIDWLAARGVQDAPLRAALVPVALAIPLGWLAFAAPDTARFYPLLFLLALCTSSLNAAHNTVAQTIAPPALRARVGALFIFAINVLGFAIGPALVGALSEYVLGEEHLGRAMQLVAALSMVATLALTWQARKALAARMAAT</sequence>
<keyword evidence="4 6" id="KW-1133">Transmembrane helix</keyword>
<gene>
    <name evidence="8" type="ORF">GRI99_09865</name>
</gene>
<evidence type="ECO:0000256" key="5">
    <source>
        <dbReference type="ARBA" id="ARBA00023136"/>
    </source>
</evidence>
<reference evidence="8 9" key="1">
    <citation type="submission" date="2019-12" db="EMBL/GenBank/DDBJ databases">
        <title>Genomic-based taxomic classification of the family Erythrobacteraceae.</title>
        <authorList>
            <person name="Xu L."/>
        </authorList>
    </citation>
    <scope>NUCLEOTIDE SEQUENCE [LARGE SCALE GENOMIC DNA]</scope>
    <source>
        <strain evidence="8 9">M0322</strain>
    </source>
</reference>
<evidence type="ECO:0000313" key="9">
    <source>
        <dbReference type="Proteomes" id="UP000466966"/>
    </source>
</evidence>
<feature type="domain" description="Major facilitator superfamily (MFS) profile" evidence="7">
    <location>
        <begin position="19"/>
        <end position="427"/>
    </location>
</feature>
<feature type="transmembrane region" description="Helical" evidence="6">
    <location>
        <begin position="86"/>
        <end position="112"/>
    </location>
</feature>
<dbReference type="Pfam" id="PF07690">
    <property type="entry name" value="MFS_1"/>
    <property type="match status" value="1"/>
</dbReference>
<protein>
    <submittedName>
        <fullName evidence="8">MFS transporter</fullName>
    </submittedName>
</protein>
<dbReference type="SUPFAM" id="SSF103473">
    <property type="entry name" value="MFS general substrate transporter"/>
    <property type="match status" value="1"/>
</dbReference>
<evidence type="ECO:0000256" key="4">
    <source>
        <dbReference type="ARBA" id="ARBA00022989"/>
    </source>
</evidence>
<feature type="transmembrane region" description="Helical" evidence="6">
    <location>
        <begin position="404"/>
        <end position="421"/>
    </location>
</feature>
<keyword evidence="5 6" id="KW-0472">Membrane</keyword>
<comment type="subcellular location">
    <subcellularLocation>
        <location evidence="1">Membrane</location>
        <topology evidence="1">Multi-pass membrane protein</topology>
    </subcellularLocation>
</comment>
<dbReference type="RefSeq" id="WP_160771870.1">
    <property type="nucleotide sequence ID" value="NZ_WTYV01000003.1"/>
</dbReference>
<feature type="transmembrane region" description="Helical" evidence="6">
    <location>
        <begin position="16"/>
        <end position="41"/>
    </location>
</feature>
<feature type="transmembrane region" description="Helical" evidence="6">
    <location>
        <begin position="334"/>
        <end position="356"/>
    </location>
</feature>
<dbReference type="OrthoDB" id="7400989at2"/>
<dbReference type="PANTHER" id="PTHR23505">
    <property type="entry name" value="SPINSTER"/>
    <property type="match status" value="1"/>
</dbReference>
<feature type="transmembrane region" description="Helical" evidence="6">
    <location>
        <begin position="277"/>
        <end position="298"/>
    </location>
</feature>
<feature type="transmembrane region" description="Helical" evidence="6">
    <location>
        <begin position="236"/>
        <end position="257"/>
    </location>
</feature>
<evidence type="ECO:0000259" key="7">
    <source>
        <dbReference type="PROSITE" id="PS50850"/>
    </source>
</evidence>
<dbReference type="GO" id="GO:0016020">
    <property type="term" value="C:membrane"/>
    <property type="evidence" value="ECO:0007669"/>
    <property type="project" value="UniProtKB-SubCell"/>
</dbReference>
<feature type="transmembrane region" description="Helical" evidence="6">
    <location>
        <begin position="53"/>
        <end position="74"/>
    </location>
</feature>
<dbReference type="Gene3D" id="1.20.1250.20">
    <property type="entry name" value="MFS general substrate transporter like domains"/>
    <property type="match status" value="2"/>
</dbReference>